<dbReference type="InterPro" id="IPR036271">
    <property type="entry name" value="Tet_transcr_reg_TetR-rel_C_sf"/>
</dbReference>
<accession>A0A1Y0IEW2</accession>
<feature type="DNA-binding region" description="H-T-H motif" evidence="2">
    <location>
        <begin position="40"/>
        <end position="59"/>
    </location>
</feature>
<dbReference type="SUPFAM" id="SSF48498">
    <property type="entry name" value="Tetracyclin repressor-like, C-terminal domain"/>
    <property type="match status" value="1"/>
</dbReference>
<organism evidence="4 5">
    <name type="scientific">Oleiphilus messinensis</name>
    <dbReference type="NCBI Taxonomy" id="141451"/>
    <lineage>
        <taxon>Bacteria</taxon>
        <taxon>Pseudomonadati</taxon>
        <taxon>Pseudomonadota</taxon>
        <taxon>Gammaproteobacteria</taxon>
        <taxon>Oceanospirillales</taxon>
        <taxon>Oleiphilaceae</taxon>
        <taxon>Oleiphilus</taxon>
    </lineage>
</organism>
<dbReference type="InterPro" id="IPR050624">
    <property type="entry name" value="HTH-type_Tx_Regulator"/>
</dbReference>
<dbReference type="SUPFAM" id="SSF46689">
    <property type="entry name" value="Homeodomain-like"/>
    <property type="match status" value="1"/>
</dbReference>
<dbReference type="AlphaFoldDB" id="A0A1Y0IEW2"/>
<evidence type="ECO:0000313" key="4">
    <source>
        <dbReference type="EMBL" id="ARU59077.1"/>
    </source>
</evidence>
<dbReference type="InterPro" id="IPR001647">
    <property type="entry name" value="HTH_TetR"/>
</dbReference>
<proteinExistence type="predicted"/>
<evidence type="ECO:0000313" key="5">
    <source>
        <dbReference type="Proteomes" id="UP000196027"/>
    </source>
</evidence>
<dbReference type="EMBL" id="CP021425">
    <property type="protein sequence ID" value="ARU59077.1"/>
    <property type="molecule type" value="Genomic_DNA"/>
</dbReference>
<evidence type="ECO:0000259" key="3">
    <source>
        <dbReference type="PROSITE" id="PS50977"/>
    </source>
</evidence>
<dbReference type="PROSITE" id="PS50977">
    <property type="entry name" value="HTH_TETR_2"/>
    <property type="match status" value="1"/>
</dbReference>
<dbReference type="Proteomes" id="UP000196027">
    <property type="component" value="Chromosome"/>
</dbReference>
<reference evidence="4 5" key="1">
    <citation type="submission" date="2017-05" db="EMBL/GenBank/DDBJ databases">
        <title>Genomic insights into alkan degradation activity of Oleiphilus messinensis.</title>
        <authorList>
            <person name="Kozyavkin S.A."/>
            <person name="Slesarev A.I."/>
            <person name="Golyshin P.N."/>
            <person name="Korzhenkov A."/>
            <person name="Golyshina O.N."/>
            <person name="Toshchakov S.V."/>
        </authorList>
    </citation>
    <scope>NUCLEOTIDE SEQUENCE [LARGE SCALE GENOMIC DNA]</scope>
    <source>
        <strain evidence="4 5">ME102</strain>
    </source>
</reference>
<dbReference type="Gene3D" id="1.10.357.10">
    <property type="entry name" value="Tetracycline Repressor, domain 2"/>
    <property type="match status" value="1"/>
</dbReference>
<dbReference type="InterPro" id="IPR009057">
    <property type="entry name" value="Homeodomain-like_sf"/>
</dbReference>
<feature type="domain" description="HTH tetR-type" evidence="3">
    <location>
        <begin position="17"/>
        <end position="77"/>
    </location>
</feature>
<keyword evidence="1 2" id="KW-0238">DNA-binding</keyword>
<sequence>MPTEKKNILIPISEQNPKVRERIEQAAIEVLSQKEFHRVTLSEIANQAGASLQTLYKYYGTKEAIRDACVQSSLSKLAVRMFDHLQAIETYKDKLRKVFWVVLEFCESERQVTHMMINSVYPGNWGSDVTDSQKQLTNTFLTVLREGRELGILTDKVSELLLLDYIYGVLLRVCQMYAVRGAQESIVAQAPELFEMLWRSLAKHPDE</sequence>
<dbReference type="Pfam" id="PF00440">
    <property type="entry name" value="TetR_N"/>
    <property type="match status" value="1"/>
</dbReference>
<dbReference type="PANTHER" id="PTHR43479:SF11">
    <property type="entry name" value="ACREF_ENVCD OPERON REPRESSOR-RELATED"/>
    <property type="match status" value="1"/>
</dbReference>
<dbReference type="OrthoDB" id="116240at2"/>
<dbReference type="PANTHER" id="PTHR43479">
    <property type="entry name" value="ACREF/ENVCD OPERON REPRESSOR-RELATED"/>
    <property type="match status" value="1"/>
</dbReference>
<dbReference type="GO" id="GO:0003677">
    <property type="term" value="F:DNA binding"/>
    <property type="evidence" value="ECO:0007669"/>
    <property type="project" value="UniProtKB-UniRule"/>
</dbReference>
<dbReference type="KEGG" id="ome:OLMES_5093"/>
<keyword evidence="5" id="KW-1185">Reference proteome</keyword>
<gene>
    <name evidence="4" type="ORF">OLMES_5093</name>
</gene>
<protein>
    <submittedName>
        <fullName evidence="4">TetR family transcriptional regulator</fullName>
    </submittedName>
</protein>
<name>A0A1Y0IEW2_9GAMM</name>
<evidence type="ECO:0000256" key="1">
    <source>
        <dbReference type="ARBA" id="ARBA00023125"/>
    </source>
</evidence>
<evidence type="ECO:0000256" key="2">
    <source>
        <dbReference type="PROSITE-ProRule" id="PRU00335"/>
    </source>
</evidence>